<dbReference type="PATRIC" id="fig|1030841.3.peg.1955"/>
<accession>G4CSA3</accession>
<name>G4CSA3_9NEIS</name>
<dbReference type="AlphaFoldDB" id="G4CSA3"/>
<evidence type="ECO:0000313" key="2">
    <source>
        <dbReference type="Proteomes" id="UP000005336"/>
    </source>
</evidence>
<organism evidence="1 2">
    <name type="scientific">Neisseria wadsworthii 9715</name>
    <dbReference type="NCBI Taxonomy" id="1030841"/>
    <lineage>
        <taxon>Bacteria</taxon>
        <taxon>Pseudomonadati</taxon>
        <taxon>Pseudomonadota</taxon>
        <taxon>Betaproteobacteria</taxon>
        <taxon>Neisseriales</taxon>
        <taxon>Neisseriaceae</taxon>
        <taxon>Neisseria</taxon>
    </lineage>
</organism>
<dbReference type="HOGENOM" id="CLU_3186319_0_0_4"/>
<dbReference type="Proteomes" id="UP000005336">
    <property type="component" value="Unassembled WGS sequence"/>
</dbReference>
<evidence type="ECO:0000313" key="1">
    <source>
        <dbReference type="EMBL" id="EGZ44821.1"/>
    </source>
</evidence>
<dbReference type="EMBL" id="AGAZ01000066">
    <property type="protein sequence ID" value="EGZ44821.1"/>
    <property type="molecule type" value="Genomic_DNA"/>
</dbReference>
<reference evidence="1 2" key="1">
    <citation type="submission" date="2011-06" db="EMBL/GenBank/DDBJ databases">
        <authorList>
            <person name="Muzny D."/>
            <person name="Qin X."/>
            <person name="Deng J."/>
            <person name="Jiang H."/>
            <person name="Liu Y."/>
            <person name="Qu J."/>
            <person name="Song X.-Z."/>
            <person name="Zhang L."/>
            <person name="Thornton R."/>
            <person name="Coyle M."/>
            <person name="Francisco L."/>
            <person name="Jackson L."/>
            <person name="Javaid M."/>
            <person name="Korchina V."/>
            <person name="Kovar C."/>
            <person name="Mata R."/>
            <person name="Mathew T."/>
            <person name="Ngo R."/>
            <person name="Nguyen L."/>
            <person name="Nguyen N."/>
            <person name="Okwuonu G."/>
            <person name="Ongeri F."/>
            <person name="Pham C."/>
            <person name="Simmons D."/>
            <person name="Wilczek-Boney K."/>
            <person name="Hale W."/>
            <person name="Jakkamsetti A."/>
            <person name="Pham P."/>
            <person name="Ruth R."/>
            <person name="San Lucas F."/>
            <person name="Warren J."/>
            <person name="Zhang J."/>
            <person name="Zhao Z."/>
            <person name="Zhou C."/>
            <person name="Zhu D."/>
            <person name="Lee S."/>
            <person name="Bess C."/>
            <person name="Blankenburg K."/>
            <person name="Forbes L."/>
            <person name="Fu Q."/>
            <person name="Gubbala S."/>
            <person name="Hirani K."/>
            <person name="Jayaseelan J.C."/>
            <person name="Lara F."/>
            <person name="Munidasa M."/>
            <person name="Palculict T."/>
            <person name="Patil S."/>
            <person name="Pu L.-L."/>
            <person name="Saada N."/>
            <person name="Tang L."/>
            <person name="Weissenberger G."/>
            <person name="Zhu Y."/>
            <person name="Hemphill L."/>
            <person name="Shang Y."/>
            <person name="Youmans B."/>
            <person name="Ayvaz T."/>
            <person name="Ross M."/>
            <person name="Santibanez J."/>
            <person name="Aqrawi P."/>
            <person name="Gross S."/>
            <person name="Joshi V."/>
            <person name="Fowler G."/>
            <person name="Nazareth L."/>
            <person name="Reid J."/>
            <person name="Worley K."/>
            <person name="Petrosino J."/>
            <person name="Highlander S."/>
            <person name="Gibbs R."/>
        </authorList>
    </citation>
    <scope>NUCLEOTIDE SEQUENCE [LARGE SCALE GENOMIC DNA]</scope>
    <source>
        <strain evidence="1 2">9715</strain>
    </source>
</reference>
<sequence length="46" mass="5369">MQVRQTQNNAIINFIKPLNHIKNACLKITFRQALLINKSLSQLYDL</sequence>
<gene>
    <name evidence="1" type="ORF">HMPREF9370_1963</name>
</gene>
<comment type="caution">
    <text evidence="1">The sequence shown here is derived from an EMBL/GenBank/DDBJ whole genome shotgun (WGS) entry which is preliminary data.</text>
</comment>
<proteinExistence type="predicted"/>
<protein>
    <submittedName>
        <fullName evidence="1">Uncharacterized protein</fullName>
    </submittedName>
</protein>
<keyword evidence="2" id="KW-1185">Reference proteome</keyword>